<dbReference type="PATRIC" id="fig|1301098.3.peg.5037"/>
<reference evidence="2 3" key="1">
    <citation type="submission" date="2013-03" db="EMBL/GenBank/DDBJ databases">
        <authorList>
            <person name="Linke B."/>
        </authorList>
    </citation>
    <scope>NUCLEOTIDE SEQUENCE [LARGE SCALE GENOMIC DNA]</scope>
    <source>
        <strain evidence="2 3">B13</strain>
    </source>
</reference>
<feature type="region of interest" description="Disordered" evidence="1">
    <location>
        <begin position="1"/>
        <end position="21"/>
    </location>
</feature>
<accession>A0A024HMU4</accession>
<dbReference type="RefSeq" id="WP_167333377.1">
    <property type="nucleotide sequence ID" value="NZ_HG322950.1"/>
</dbReference>
<organism evidence="2 3">
    <name type="scientific">Pseudomonas knackmussii (strain DSM 6978 / CCUG 54928 / LMG 23759 / B13)</name>
    <dbReference type="NCBI Taxonomy" id="1301098"/>
    <lineage>
        <taxon>Bacteria</taxon>
        <taxon>Pseudomonadati</taxon>
        <taxon>Pseudomonadota</taxon>
        <taxon>Gammaproteobacteria</taxon>
        <taxon>Pseudomonadales</taxon>
        <taxon>Pseudomonadaceae</taxon>
        <taxon>Pseudomonas</taxon>
    </lineage>
</organism>
<name>A0A024HMU4_PSEKB</name>
<reference evidence="2 3" key="2">
    <citation type="submission" date="2014-05" db="EMBL/GenBank/DDBJ databases">
        <title>Genome sequence of the 3-chlorobenzoate degrading bacterium Pseudomonas knackmussii B13 shows multiple evidence for horizontal gene transfer.</title>
        <authorList>
            <person name="Miyazaki R."/>
            <person name="Bertelli C."/>
            <person name="Falquet L."/>
            <person name="Robinson-Rechavi M."/>
            <person name="Gharib W."/>
            <person name="Roy S."/>
            <person name="Van der Meer J.R."/>
        </authorList>
    </citation>
    <scope>NUCLEOTIDE SEQUENCE [LARGE SCALE GENOMIC DNA]</scope>
    <source>
        <strain evidence="2 3">B13</strain>
    </source>
</reference>
<keyword evidence="3" id="KW-1185">Reference proteome</keyword>
<dbReference type="HOGENOM" id="CLU_215933_0_0_6"/>
<dbReference type="AlphaFoldDB" id="A0A024HMU4"/>
<feature type="region of interest" description="Disordered" evidence="1">
    <location>
        <begin position="30"/>
        <end position="49"/>
    </location>
</feature>
<feature type="compositionally biased region" description="Low complexity" evidence="1">
    <location>
        <begin position="1"/>
        <end position="13"/>
    </location>
</feature>
<evidence type="ECO:0000313" key="3">
    <source>
        <dbReference type="Proteomes" id="UP000025241"/>
    </source>
</evidence>
<dbReference type="Proteomes" id="UP000025241">
    <property type="component" value="Chromosome I"/>
</dbReference>
<dbReference type="KEGG" id="pkc:PKB_5067"/>
<sequence>MSATTPQAPAQPADPRDWPRDFDVRARYAEQQELLGERQPKPVNDRNAR</sequence>
<gene>
    <name evidence="2" type="ORF">PKB_5067</name>
</gene>
<protein>
    <submittedName>
        <fullName evidence="2">Uncharacterized protein</fullName>
    </submittedName>
</protein>
<dbReference type="STRING" id="1301098.PKB_5067"/>
<dbReference type="EMBL" id="HG322950">
    <property type="protein sequence ID" value="CDF86380.1"/>
    <property type="molecule type" value="Genomic_DNA"/>
</dbReference>
<evidence type="ECO:0000256" key="1">
    <source>
        <dbReference type="SAM" id="MobiDB-lite"/>
    </source>
</evidence>
<proteinExistence type="predicted"/>
<evidence type="ECO:0000313" key="2">
    <source>
        <dbReference type="EMBL" id="CDF86380.1"/>
    </source>
</evidence>